<evidence type="ECO:0000256" key="2">
    <source>
        <dbReference type="SAM" id="Phobius"/>
    </source>
</evidence>
<keyword evidence="2" id="KW-1133">Transmembrane helix</keyword>
<dbReference type="InterPro" id="IPR045692">
    <property type="entry name" value="DUF6057"/>
</dbReference>
<accession>A0A0F9T2H8</accession>
<dbReference type="EMBL" id="LAZR01002021">
    <property type="protein sequence ID" value="KKN35678.1"/>
    <property type="molecule type" value="Genomic_DNA"/>
</dbReference>
<evidence type="ECO:0000256" key="1">
    <source>
        <dbReference type="SAM" id="MobiDB-lite"/>
    </source>
</evidence>
<keyword evidence="2" id="KW-0812">Transmembrane</keyword>
<sequence length="635" mass="70156">MSPARDTDQSPDAPSPQTDSSTDKQTVATGRRRKALTVLFFGLLVAHVAGNIDPQVLYQGDEVLTADKTIPVFPAYLRGRDFLAPFLAVSGGLTDYVGANVSQYFSIPYGGAAVLAAVALVAFLATGSIMSLAGDKAESLLRFVPPILLVIIWNRYTFVLADQLALLAALLVVCLYFRLPNRARLRAAVALPAILVFYYLAGGLCMLAAAMCGLYELLAKRRKVGWAYLVVGAITPLVVGSLLGDTFAQPYLRLTGLSGGLVATAAWMGLYGFFLVLMAALAIGSRLGSAEEKAGQARATGGFVAMLVAAIVLSLVTLDRDVRTFRRLCYFNQAQRWREVILQARKLVMESPGELYSGSTCRMLNRALFERRRLGVRMFAYPQARLGGLLLGRAMDEPYKSDSLLQLGAVDLAESLARESQDRWPDRPFVLRLLVKIALVKGDMAAARGHLETLSKDIIHGQFAKELLAKIDGGYDFARDEQIARIRSFMITARPPGPMSLRGMLEKLADKNPDNRMALEYLLAYDLLNRQLEPFVARVKQIGRFDYRYLPPHYAEAILLRAARTNQRPNFDGLPEKDPSILISGPMFVRLYEQHKADLPALQAALARELRGSYYWYYFTAMLQESKLAEQSSDR</sequence>
<dbReference type="Pfam" id="PF19529">
    <property type="entry name" value="DUF6057"/>
    <property type="match status" value="1"/>
</dbReference>
<feature type="transmembrane region" description="Helical" evidence="2">
    <location>
        <begin position="189"/>
        <end position="218"/>
    </location>
</feature>
<feature type="region of interest" description="Disordered" evidence="1">
    <location>
        <begin position="1"/>
        <end position="29"/>
    </location>
</feature>
<protein>
    <submittedName>
        <fullName evidence="3">Uncharacterized protein</fullName>
    </submittedName>
</protein>
<feature type="transmembrane region" description="Helical" evidence="2">
    <location>
        <begin position="256"/>
        <end position="283"/>
    </location>
</feature>
<keyword evidence="2" id="KW-0472">Membrane</keyword>
<reference evidence="3" key="1">
    <citation type="journal article" date="2015" name="Nature">
        <title>Complex archaea that bridge the gap between prokaryotes and eukaryotes.</title>
        <authorList>
            <person name="Spang A."/>
            <person name="Saw J.H."/>
            <person name="Jorgensen S.L."/>
            <person name="Zaremba-Niedzwiedzka K."/>
            <person name="Martijn J."/>
            <person name="Lind A.E."/>
            <person name="van Eijk R."/>
            <person name="Schleper C."/>
            <person name="Guy L."/>
            <person name="Ettema T.J."/>
        </authorList>
    </citation>
    <scope>NUCLEOTIDE SEQUENCE</scope>
</reference>
<feature type="transmembrane region" description="Helical" evidence="2">
    <location>
        <begin position="224"/>
        <end position="244"/>
    </location>
</feature>
<comment type="caution">
    <text evidence="3">The sequence shown here is derived from an EMBL/GenBank/DDBJ whole genome shotgun (WGS) entry which is preliminary data.</text>
</comment>
<feature type="transmembrane region" description="Helical" evidence="2">
    <location>
        <begin position="153"/>
        <end position="177"/>
    </location>
</feature>
<gene>
    <name evidence="3" type="ORF">LCGC14_0781220</name>
</gene>
<dbReference type="AlphaFoldDB" id="A0A0F9T2H8"/>
<organism evidence="3">
    <name type="scientific">marine sediment metagenome</name>
    <dbReference type="NCBI Taxonomy" id="412755"/>
    <lineage>
        <taxon>unclassified sequences</taxon>
        <taxon>metagenomes</taxon>
        <taxon>ecological metagenomes</taxon>
    </lineage>
</organism>
<feature type="compositionally biased region" description="Polar residues" evidence="1">
    <location>
        <begin position="10"/>
        <end position="28"/>
    </location>
</feature>
<feature type="transmembrane region" description="Helical" evidence="2">
    <location>
        <begin position="111"/>
        <end position="133"/>
    </location>
</feature>
<feature type="transmembrane region" description="Helical" evidence="2">
    <location>
        <begin position="35"/>
        <end position="52"/>
    </location>
</feature>
<evidence type="ECO:0000313" key="3">
    <source>
        <dbReference type="EMBL" id="KKN35678.1"/>
    </source>
</evidence>
<name>A0A0F9T2H8_9ZZZZ</name>
<proteinExistence type="predicted"/>
<feature type="transmembrane region" description="Helical" evidence="2">
    <location>
        <begin position="295"/>
        <end position="318"/>
    </location>
</feature>